<sequence length="1402" mass="141547">MLKSRPAVAALTLALTAVALTPLAAWSAPAPVSDPTTGPVLHARDDLPAYEPPPATDVQPDQVLVRFAPGASRSTQSSTLSAAGAATTGELVPGTRFVAVPVGDEDAEEVAARLAQDPDVAEVQVDHVRHAFGWTNDPLLSYTWPYLDLTRQPRAWEATRGQGVVIAVLDSGVAGAHEDLAGRVLTGRDFVDASGANTDPNGHGTMVAGTAAAIGNNGKGTVGVAYGATILPVRVLDAAGNSTDSRVASGIAYAVQEGADVINLSLGGPGTSQVLFDAIDAAVNAGVVVVAAAGNEGDQVRQYPAAYAPQIKGLLSVSGTDYAGALAGWSTWGDTVSIAAPGHDVVGPRAQGGYSIGSGTSFAAPAVSGAAALVLAREPALSPDLVEQRLVSTARDAGPRGYDPYYGAGVLDVAAAVTAVVTQPSDQRAAAGVALDRAPADPGSSDDTPVTARALSSGSTATATLSPEGDVDWYSVALPAAGTYRAHVGQTSEGDPAAGPLLDLVVEVQDTSGAVLGRADDGDETEPEDVFVQVAAATTVLVGVSNANGSAPADRTYELRVEQGPTAPFTPSFTPPADPARTDVGVLAAGDVTGDGKDDAVTVEPRGGVYVYPGKGDGTLATPVNVPVPGIVIDGHGVAVADFTGDGKNDAVATTSTGFVLLTQAAGSLGVAGQTPVTFGGAAFGGFDIAAVKWDADSFVDVVVSTSRPSIQVFRGNGSGVFTPVAEALTTQSAQYLAVGDVTGDGRPDVVTTHAVHPQAADGTLAAPVAMPSAGGPLVTAVAVGDVTGDGRADVVRLNGSAVRVDAALAGGGFAATKEYPAGGESGGDLVIGQIDADTRNDVLVSNAFDMRVSLLRQNSDGTLSAPMPSPIEQTVYDRPGQLALAKLDGDARVDAVLAEGGVIALQQTVPSGSTSRGWLRSTSIAPHASGVAVQPTIRLGFARDLATVTKATVRLLDGTGATVGTAAPVWDGATRTVSLTPDKNLAAGQHYSVVVSGVTDGVSNATLPAPIRIPFTVAAGGDRYTPVEPFRVVDTRDPATPGTYGAVRSGQRLVVSLAGLLPPDATAVVMSITATRHDSLGNVRAFPTAADGSGPTPNSANLNVVPGVDQPNLTTVQLGAGQTLAVMPEGPTTHLILDVFGYYSPGGASGYVPVTPRRVLDTRNGTGVPAGAVTGGRWVDLQVSGTGGVPADATAVVLNVAGTNVQGATFVSVLPTPDLGEPWSGPSTSNLNLYPGRDQANLVTVKVGENGRVRFWVNQSATHLVADLAGYYTATGTNGLVPVAPTRVADSRVPLGFSGILRAGRSMDVKIGGTSAVPSQATAAVVNLAGVQPPGLTHVRVFPTTVPASLPEVASINLVPGRDESNMAILTLGVDGKSTFYAQSSDVHMVVDVFGWFRTYR</sequence>
<feature type="compositionally biased region" description="Low complexity" evidence="8">
    <location>
        <begin position="451"/>
        <end position="466"/>
    </location>
</feature>
<name>A0A401V0Q2_9CELL</name>
<dbReference type="PANTHER" id="PTHR43806:SF11">
    <property type="entry name" value="CEREVISIN-RELATED"/>
    <property type="match status" value="1"/>
</dbReference>
<comment type="caution">
    <text evidence="12">The sequence shown here is derived from an EMBL/GenBank/DDBJ whole genome shotgun (WGS) entry which is preliminary data.</text>
</comment>
<comment type="similarity">
    <text evidence="1 6 7">Belongs to the peptidase S8 family.</text>
</comment>
<dbReference type="Gene3D" id="3.40.50.200">
    <property type="entry name" value="Peptidase S8/S53 domain"/>
    <property type="match status" value="1"/>
</dbReference>
<dbReference type="Gene3D" id="2.130.10.130">
    <property type="entry name" value="Integrin alpha, N-terminal"/>
    <property type="match status" value="1"/>
</dbReference>
<evidence type="ECO:0000256" key="4">
    <source>
        <dbReference type="ARBA" id="ARBA00022801"/>
    </source>
</evidence>
<dbReference type="PROSITE" id="PS00138">
    <property type="entry name" value="SUBTILASE_SER"/>
    <property type="match status" value="1"/>
</dbReference>
<dbReference type="EMBL" id="BHYL01000155">
    <property type="protein sequence ID" value="GCD20485.1"/>
    <property type="molecule type" value="Genomic_DNA"/>
</dbReference>
<protein>
    <recommendedName>
        <fullName evidence="14">Peptidase S8/S53 domain-containing protein</fullName>
    </recommendedName>
</protein>
<keyword evidence="3 9" id="KW-0732">Signal</keyword>
<dbReference type="RefSeq" id="WP_124342993.1">
    <property type="nucleotide sequence ID" value="NZ_BHYL01000155.1"/>
</dbReference>
<evidence type="ECO:0000256" key="9">
    <source>
        <dbReference type="SAM" id="SignalP"/>
    </source>
</evidence>
<accession>A0A401V0Q2</accession>
<dbReference type="InterPro" id="IPR028994">
    <property type="entry name" value="Integrin_alpha_N"/>
</dbReference>
<feature type="signal peptide" evidence="9">
    <location>
        <begin position="1"/>
        <end position="24"/>
    </location>
</feature>
<keyword evidence="13" id="KW-1185">Reference proteome</keyword>
<evidence type="ECO:0000313" key="13">
    <source>
        <dbReference type="Proteomes" id="UP000288246"/>
    </source>
</evidence>
<dbReference type="Gene3D" id="2.60.120.380">
    <property type="match status" value="1"/>
</dbReference>
<feature type="region of interest" description="Disordered" evidence="8">
    <location>
        <begin position="28"/>
        <end position="59"/>
    </location>
</feature>
<dbReference type="InterPro" id="IPR036852">
    <property type="entry name" value="Peptidase_S8/S53_dom_sf"/>
</dbReference>
<evidence type="ECO:0000256" key="3">
    <source>
        <dbReference type="ARBA" id="ARBA00022729"/>
    </source>
</evidence>
<feature type="domain" description="SbsA Ig-like" evidence="11">
    <location>
        <begin position="921"/>
        <end position="1017"/>
    </location>
</feature>
<feature type="chain" id="PRO_5019581201" description="Peptidase S8/S53 domain-containing protein" evidence="9">
    <location>
        <begin position="25"/>
        <end position="1402"/>
    </location>
</feature>
<dbReference type="PROSITE" id="PS00136">
    <property type="entry name" value="SUBTILASE_ASP"/>
    <property type="match status" value="1"/>
</dbReference>
<dbReference type="OrthoDB" id="4855716at2"/>
<evidence type="ECO:0000259" key="10">
    <source>
        <dbReference type="Pfam" id="PF00082"/>
    </source>
</evidence>
<dbReference type="Pfam" id="PF13205">
    <property type="entry name" value="Big_5"/>
    <property type="match status" value="1"/>
</dbReference>
<evidence type="ECO:0000259" key="11">
    <source>
        <dbReference type="Pfam" id="PF13205"/>
    </source>
</evidence>
<dbReference type="Gene3D" id="2.60.40.1220">
    <property type="match status" value="1"/>
</dbReference>
<dbReference type="PRINTS" id="PR00723">
    <property type="entry name" value="SUBTILISIN"/>
</dbReference>
<dbReference type="SUPFAM" id="SSF69318">
    <property type="entry name" value="Integrin alpha N-terminal domain"/>
    <property type="match status" value="2"/>
</dbReference>
<evidence type="ECO:0000256" key="7">
    <source>
        <dbReference type="RuleBase" id="RU003355"/>
    </source>
</evidence>
<dbReference type="GO" id="GO:0006508">
    <property type="term" value="P:proteolysis"/>
    <property type="evidence" value="ECO:0007669"/>
    <property type="project" value="UniProtKB-KW"/>
</dbReference>
<evidence type="ECO:0008006" key="14">
    <source>
        <dbReference type="Google" id="ProtNLM"/>
    </source>
</evidence>
<dbReference type="SUPFAM" id="SSF52743">
    <property type="entry name" value="Subtilisin-like"/>
    <property type="match status" value="1"/>
</dbReference>
<evidence type="ECO:0000256" key="2">
    <source>
        <dbReference type="ARBA" id="ARBA00022670"/>
    </source>
</evidence>
<dbReference type="Proteomes" id="UP000288246">
    <property type="component" value="Unassembled WGS sequence"/>
</dbReference>
<gene>
    <name evidence="12" type="ORF">CTKZ_20470</name>
</gene>
<keyword evidence="5 6" id="KW-0720">Serine protease</keyword>
<dbReference type="PROSITE" id="PS00137">
    <property type="entry name" value="SUBTILASE_HIS"/>
    <property type="match status" value="1"/>
</dbReference>
<feature type="active site" description="Charge relay system" evidence="6">
    <location>
        <position position="203"/>
    </location>
</feature>
<dbReference type="InterPro" id="IPR023828">
    <property type="entry name" value="Peptidase_S8_Ser-AS"/>
</dbReference>
<dbReference type="PANTHER" id="PTHR43806">
    <property type="entry name" value="PEPTIDASE S8"/>
    <property type="match status" value="1"/>
</dbReference>
<dbReference type="InterPro" id="IPR013517">
    <property type="entry name" value="FG-GAP"/>
</dbReference>
<dbReference type="InterPro" id="IPR000209">
    <property type="entry name" value="Peptidase_S8/S53_dom"/>
</dbReference>
<dbReference type="GO" id="GO:0004252">
    <property type="term" value="F:serine-type endopeptidase activity"/>
    <property type="evidence" value="ECO:0007669"/>
    <property type="project" value="UniProtKB-UniRule"/>
</dbReference>
<keyword evidence="4 6" id="KW-0378">Hydrolase</keyword>
<feature type="active site" description="Charge relay system" evidence="6">
    <location>
        <position position="361"/>
    </location>
</feature>
<feature type="active site" description="Charge relay system" evidence="6">
    <location>
        <position position="170"/>
    </location>
</feature>
<dbReference type="InterPro" id="IPR050131">
    <property type="entry name" value="Peptidase_S8_subtilisin-like"/>
</dbReference>
<evidence type="ECO:0000256" key="6">
    <source>
        <dbReference type="PROSITE-ProRule" id="PRU01240"/>
    </source>
</evidence>
<evidence type="ECO:0000256" key="1">
    <source>
        <dbReference type="ARBA" id="ARBA00011073"/>
    </source>
</evidence>
<dbReference type="Pfam" id="PF00082">
    <property type="entry name" value="Peptidase_S8"/>
    <property type="match status" value="1"/>
</dbReference>
<evidence type="ECO:0000256" key="8">
    <source>
        <dbReference type="SAM" id="MobiDB-lite"/>
    </source>
</evidence>
<proteinExistence type="inferred from homology"/>
<organism evidence="12 13">
    <name type="scientific">Cellulomonas algicola</name>
    <dbReference type="NCBI Taxonomy" id="2071633"/>
    <lineage>
        <taxon>Bacteria</taxon>
        <taxon>Bacillati</taxon>
        <taxon>Actinomycetota</taxon>
        <taxon>Actinomycetes</taxon>
        <taxon>Micrococcales</taxon>
        <taxon>Cellulomonadaceae</taxon>
        <taxon>Cellulomonas</taxon>
    </lineage>
</organism>
<dbReference type="InterPro" id="IPR022398">
    <property type="entry name" value="Peptidase_S8_His-AS"/>
</dbReference>
<dbReference type="InterPro" id="IPR014755">
    <property type="entry name" value="Cu-Rt/internalin_Ig-like"/>
</dbReference>
<dbReference type="InterPro" id="IPR015500">
    <property type="entry name" value="Peptidase_S8_subtilisin-rel"/>
</dbReference>
<dbReference type="Pfam" id="PF13517">
    <property type="entry name" value="FG-GAP_3"/>
    <property type="match status" value="2"/>
</dbReference>
<feature type="domain" description="Peptidase S8/S53" evidence="10">
    <location>
        <begin position="161"/>
        <end position="409"/>
    </location>
</feature>
<evidence type="ECO:0000313" key="12">
    <source>
        <dbReference type="EMBL" id="GCD20485.1"/>
    </source>
</evidence>
<feature type="region of interest" description="Disordered" evidence="8">
    <location>
        <begin position="437"/>
        <end position="466"/>
    </location>
</feature>
<dbReference type="InterPro" id="IPR032812">
    <property type="entry name" value="SbsA_Ig"/>
</dbReference>
<dbReference type="InterPro" id="IPR023827">
    <property type="entry name" value="Peptidase_S8_Asp-AS"/>
</dbReference>
<keyword evidence="2 6" id="KW-0645">Protease</keyword>
<reference evidence="12 13" key="1">
    <citation type="submission" date="2018-11" db="EMBL/GenBank/DDBJ databases">
        <title>Draft genome sequence of Cellulomonas takizawaensis strain TKZ-21.</title>
        <authorList>
            <person name="Yamamura H."/>
            <person name="Hayashi T."/>
            <person name="Hamada M."/>
            <person name="Serisawa Y."/>
            <person name="Matsuyama K."/>
            <person name="Nakagawa Y."/>
            <person name="Otoguro M."/>
            <person name="Yanagida F."/>
            <person name="Hayakawa M."/>
        </authorList>
    </citation>
    <scope>NUCLEOTIDE SEQUENCE [LARGE SCALE GENOMIC DNA]</scope>
    <source>
        <strain evidence="12 13">TKZ-21</strain>
    </source>
</reference>
<evidence type="ECO:0000256" key="5">
    <source>
        <dbReference type="ARBA" id="ARBA00022825"/>
    </source>
</evidence>
<dbReference type="PROSITE" id="PS51892">
    <property type="entry name" value="SUBTILASE"/>
    <property type="match status" value="1"/>
</dbReference>